<dbReference type="Pfam" id="PF00005">
    <property type="entry name" value="ABC_tran"/>
    <property type="match status" value="1"/>
</dbReference>
<protein>
    <submittedName>
        <fullName evidence="6">ABC transporter ATP-binding protein</fullName>
    </submittedName>
</protein>
<name>A0ABN2SU11_9PSEU</name>
<dbReference type="PANTHER" id="PTHR24220:SF685">
    <property type="entry name" value="ABC TRANSPORTER RELATED"/>
    <property type="match status" value="1"/>
</dbReference>
<evidence type="ECO:0000313" key="7">
    <source>
        <dbReference type="Proteomes" id="UP001501116"/>
    </source>
</evidence>
<sequence length="269" mass="28620">MRTQGRTADRAETSPQVSPQVSPQRTHGTYALALESVRKVYGSGDGAITALDGVTAGLRRGSFTAVMGPSGSGKSTFLHCAAGLDRPTSGRVLLGGTELSGLSETRLTELRRQRIGFVFQAYNLLPSLTVEQNITLPLRLAGQRADRGWLREVAERVGIAAKLGGRPAELSGGQQQRVAIARALVTKPEVLLADEPTGALDTRTGRQVLELLRGLVDSTGQTVLMVTHDPVAASYAHSVLFLADGRFAGELSAPTPDKVAERMTHLGEW</sequence>
<dbReference type="EMBL" id="BAAANN010000060">
    <property type="protein sequence ID" value="GAA1991530.1"/>
    <property type="molecule type" value="Genomic_DNA"/>
</dbReference>
<organism evidence="6 7">
    <name type="scientific">Amycolatopsis minnesotensis</name>
    <dbReference type="NCBI Taxonomy" id="337894"/>
    <lineage>
        <taxon>Bacteria</taxon>
        <taxon>Bacillati</taxon>
        <taxon>Actinomycetota</taxon>
        <taxon>Actinomycetes</taxon>
        <taxon>Pseudonocardiales</taxon>
        <taxon>Pseudonocardiaceae</taxon>
        <taxon>Amycolatopsis</taxon>
    </lineage>
</organism>
<dbReference type="CDD" id="cd03255">
    <property type="entry name" value="ABC_MJ0796_LolCDE_FtsE"/>
    <property type="match status" value="1"/>
</dbReference>
<keyword evidence="2" id="KW-0547">Nucleotide-binding</keyword>
<keyword evidence="1" id="KW-0813">Transport</keyword>
<dbReference type="InterPro" id="IPR017871">
    <property type="entry name" value="ABC_transporter-like_CS"/>
</dbReference>
<evidence type="ECO:0000259" key="5">
    <source>
        <dbReference type="PROSITE" id="PS50893"/>
    </source>
</evidence>
<reference evidence="6 7" key="1">
    <citation type="journal article" date="2019" name="Int. J. Syst. Evol. Microbiol.">
        <title>The Global Catalogue of Microorganisms (GCM) 10K type strain sequencing project: providing services to taxonomists for standard genome sequencing and annotation.</title>
        <authorList>
            <consortium name="The Broad Institute Genomics Platform"/>
            <consortium name="The Broad Institute Genome Sequencing Center for Infectious Disease"/>
            <person name="Wu L."/>
            <person name="Ma J."/>
        </authorList>
    </citation>
    <scope>NUCLEOTIDE SEQUENCE [LARGE SCALE GENOMIC DNA]</scope>
    <source>
        <strain evidence="6 7">JCM 14545</strain>
    </source>
</reference>
<dbReference type="InterPro" id="IPR003439">
    <property type="entry name" value="ABC_transporter-like_ATP-bd"/>
</dbReference>
<dbReference type="SUPFAM" id="SSF52540">
    <property type="entry name" value="P-loop containing nucleoside triphosphate hydrolases"/>
    <property type="match status" value="1"/>
</dbReference>
<feature type="region of interest" description="Disordered" evidence="4">
    <location>
        <begin position="1"/>
        <end position="26"/>
    </location>
</feature>
<dbReference type="Proteomes" id="UP001501116">
    <property type="component" value="Unassembled WGS sequence"/>
</dbReference>
<accession>A0ABN2SU11</accession>
<evidence type="ECO:0000256" key="1">
    <source>
        <dbReference type="ARBA" id="ARBA00022448"/>
    </source>
</evidence>
<evidence type="ECO:0000256" key="4">
    <source>
        <dbReference type="SAM" id="MobiDB-lite"/>
    </source>
</evidence>
<dbReference type="PROSITE" id="PS50893">
    <property type="entry name" value="ABC_TRANSPORTER_2"/>
    <property type="match status" value="1"/>
</dbReference>
<proteinExistence type="predicted"/>
<evidence type="ECO:0000256" key="2">
    <source>
        <dbReference type="ARBA" id="ARBA00022741"/>
    </source>
</evidence>
<dbReference type="Gene3D" id="3.40.50.300">
    <property type="entry name" value="P-loop containing nucleotide triphosphate hydrolases"/>
    <property type="match status" value="1"/>
</dbReference>
<comment type="caution">
    <text evidence="6">The sequence shown here is derived from an EMBL/GenBank/DDBJ whole genome shotgun (WGS) entry which is preliminary data.</text>
</comment>
<dbReference type="InterPro" id="IPR017911">
    <property type="entry name" value="MacB-like_ATP-bd"/>
</dbReference>
<keyword evidence="3 6" id="KW-0067">ATP-binding</keyword>
<keyword evidence="7" id="KW-1185">Reference proteome</keyword>
<dbReference type="PANTHER" id="PTHR24220">
    <property type="entry name" value="IMPORT ATP-BINDING PROTEIN"/>
    <property type="match status" value="1"/>
</dbReference>
<dbReference type="InterPro" id="IPR003593">
    <property type="entry name" value="AAA+_ATPase"/>
</dbReference>
<dbReference type="PROSITE" id="PS00211">
    <property type="entry name" value="ABC_TRANSPORTER_1"/>
    <property type="match status" value="1"/>
</dbReference>
<dbReference type="GO" id="GO:0005524">
    <property type="term" value="F:ATP binding"/>
    <property type="evidence" value="ECO:0007669"/>
    <property type="project" value="UniProtKB-KW"/>
</dbReference>
<dbReference type="InterPro" id="IPR015854">
    <property type="entry name" value="ABC_transpr_LolD-like"/>
</dbReference>
<evidence type="ECO:0000313" key="6">
    <source>
        <dbReference type="EMBL" id="GAA1991530.1"/>
    </source>
</evidence>
<feature type="compositionally biased region" description="Polar residues" evidence="4">
    <location>
        <begin position="13"/>
        <end position="26"/>
    </location>
</feature>
<feature type="domain" description="ABC transporter" evidence="5">
    <location>
        <begin position="32"/>
        <end position="269"/>
    </location>
</feature>
<evidence type="ECO:0000256" key="3">
    <source>
        <dbReference type="ARBA" id="ARBA00022840"/>
    </source>
</evidence>
<dbReference type="InterPro" id="IPR027417">
    <property type="entry name" value="P-loop_NTPase"/>
</dbReference>
<gene>
    <name evidence="6" type="ORF">GCM10009754_82680</name>
</gene>
<dbReference type="SMART" id="SM00382">
    <property type="entry name" value="AAA"/>
    <property type="match status" value="1"/>
</dbReference>